<evidence type="ECO:0000256" key="1">
    <source>
        <dbReference type="SAM" id="MobiDB-lite"/>
    </source>
</evidence>
<evidence type="ECO:0008006" key="4">
    <source>
        <dbReference type="Google" id="ProtNLM"/>
    </source>
</evidence>
<reference evidence="2 3" key="1">
    <citation type="journal article" date="2007" name="Nature">
        <title>Evolution of genes and genomes on the Drosophila phylogeny.</title>
        <authorList>
            <consortium name="Drosophila 12 Genomes Consortium"/>
            <person name="Clark A.G."/>
            <person name="Eisen M.B."/>
            <person name="Smith D.R."/>
            <person name="Bergman C.M."/>
            <person name="Oliver B."/>
            <person name="Markow T.A."/>
            <person name="Kaufman T.C."/>
            <person name="Kellis M."/>
            <person name="Gelbart W."/>
            <person name="Iyer V.N."/>
            <person name="Pollard D.A."/>
            <person name="Sackton T.B."/>
            <person name="Larracuente A.M."/>
            <person name="Singh N.D."/>
            <person name="Abad J.P."/>
            <person name="Abt D.N."/>
            <person name="Adryan B."/>
            <person name="Aguade M."/>
            <person name="Akashi H."/>
            <person name="Anderson W.W."/>
            <person name="Aquadro C.F."/>
            <person name="Ardell D.H."/>
            <person name="Arguello R."/>
            <person name="Artieri C.G."/>
            <person name="Barbash D.A."/>
            <person name="Barker D."/>
            <person name="Barsanti P."/>
            <person name="Batterham P."/>
            <person name="Batzoglou S."/>
            <person name="Begun D."/>
            <person name="Bhutkar A."/>
            <person name="Blanco E."/>
            <person name="Bosak S.A."/>
            <person name="Bradley R.K."/>
            <person name="Brand A.D."/>
            <person name="Brent M.R."/>
            <person name="Brooks A.N."/>
            <person name="Brown R.H."/>
            <person name="Butlin R.K."/>
            <person name="Caggese C."/>
            <person name="Calvi B.R."/>
            <person name="Bernardo de Carvalho A."/>
            <person name="Caspi A."/>
            <person name="Castrezana S."/>
            <person name="Celniker S.E."/>
            <person name="Chang J.L."/>
            <person name="Chapple C."/>
            <person name="Chatterji S."/>
            <person name="Chinwalla A."/>
            <person name="Civetta A."/>
            <person name="Clifton S.W."/>
            <person name="Comeron J.M."/>
            <person name="Costello J.C."/>
            <person name="Coyne J.A."/>
            <person name="Daub J."/>
            <person name="David R.G."/>
            <person name="Delcher A.L."/>
            <person name="Delehaunty K."/>
            <person name="Do C.B."/>
            <person name="Ebling H."/>
            <person name="Edwards K."/>
            <person name="Eickbush T."/>
            <person name="Evans J.D."/>
            <person name="Filipski A."/>
            <person name="Findeiss S."/>
            <person name="Freyhult E."/>
            <person name="Fulton L."/>
            <person name="Fulton R."/>
            <person name="Garcia A.C."/>
            <person name="Gardiner A."/>
            <person name="Garfield D.A."/>
            <person name="Garvin B.E."/>
            <person name="Gibson G."/>
            <person name="Gilbert D."/>
            <person name="Gnerre S."/>
            <person name="Godfrey J."/>
            <person name="Good R."/>
            <person name="Gotea V."/>
            <person name="Gravely B."/>
            <person name="Greenberg A.J."/>
            <person name="Griffiths-Jones S."/>
            <person name="Gross S."/>
            <person name="Guigo R."/>
            <person name="Gustafson E.A."/>
            <person name="Haerty W."/>
            <person name="Hahn M.W."/>
            <person name="Halligan D.L."/>
            <person name="Halpern A.L."/>
            <person name="Halter G.M."/>
            <person name="Han M.V."/>
            <person name="Heger A."/>
            <person name="Hillier L."/>
            <person name="Hinrichs A.S."/>
            <person name="Holmes I."/>
            <person name="Hoskins R.A."/>
            <person name="Hubisz M.J."/>
            <person name="Hultmark D."/>
            <person name="Huntley M.A."/>
            <person name="Jaffe D.B."/>
            <person name="Jagadeeshan S."/>
            <person name="Jeck W.R."/>
            <person name="Johnson J."/>
            <person name="Jones C.D."/>
            <person name="Jordan W.C."/>
            <person name="Karpen G.H."/>
            <person name="Kataoka E."/>
            <person name="Keightley P.D."/>
            <person name="Kheradpour P."/>
            <person name="Kirkness E.F."/>
            <person name="Koerich L.B."/>
            <person name="Kristiansen K."/>
            <person name="Kudrna D."/>
            <person name="Kulathinal R.J."/>
            <person name="Kumar S."/>
            <person name="Kwok R."/>
            <person name="Lander E."/>
            <person name="Langley C.H."/>
            <person name="Lapoint R."/>
            <person name="Lazzaro B.P."/>
            <person name="Lee S.J."/>
            <person name="Levesque L."/>
            <person name="Li R."/>
            <person name="Lin C.F."/>
            <person name="Lin M.F."/>
            <person name="Lindblad-Toh K."/>
            <person name="Llopart A."/>
            <person name="Long M."/>
            <person name="Low L."/>
            <person name="Lozovsky E."/>
            <person name="Lu J."/>
            <person name="Luo M."/>
            <person name="Machado C.A."/>
            <person name="Makalowski W."/>
            <person name="Marzo M."/>
            <person name="Matsuda M."/>
            <person name="Matzkin L."/>
            <person name="McAllister B."/>
            <person name="McBride C.S."/>
            <person name="McKernan B."/>
            <person name="McKernan K."/>
            <person name="Mendez-Lago M."/>
            <person name="Minx P."/>
            <person name="Mollenhauer M.U."/>
            <person name="Montooth K."/>
            <person name="Mount S.M."/>
            <person name="Mu X."/>
            <person name="Myers E."/>
            <person name="Negre B."/>
            <person name="Newfeld S."/>
            <person name="Nielsen R."/>
            <person name="Noor M.A."/>
            <person name="O'Grady P."/>
            <person name="Pachter L."/>
            <person name="Papaceit M."/>
            <person name="Parisi M.J."/>
            <person name="Parisi M."/>
            <person name="Parts L."/>
            <person name="Pedersen J.S."/>
            <person name="Pesole G."/>
            <person name="Phillippy A.M."/>
            <person name="Ponting C.P."/>
            <person name="Pop M."/>
            <person name="Porcelli D."/>
            <person name="Powell J.R."/>
            <person name="Prohaska S."/>
            <person name="Pruitt K."/>
            <person name="Puig M."/>
            <person name="Quesneville H."/>
            <person name="Ram K.R."/>
            <person name="Rand D."/>
            <person name="Rasmussen M.D."/>
            <person name="Reed L.K."/>
            <person name="Reenan R."/>
            <person name="Reily A."/>
            <person name="Remington K.A."/>
            <person name="Rieger T.T."/>
            <person name="Ritchie M.G."/>
            <person name="Robin C."/>
            <person name="Rogers Y.H."/>
            <person name="Rohde C."/>
            <person name="Rozas J."/>
            <person name="Rubenfield M.J."/>
            <person name="Ruiz A."/>
            <person name="Russo S."/>
            <person name="Salzberg S.L."/>
            <person name="Sanchez-Gracia A."/>
            <person name="Saranga D.J."/>
            <person name="Sato H."/>
            <person name="Schaeffer S.W."/>
            <person name="Schatz M.C."/>
            <person name="Schlenke T."/>
            <person name="Schwartz R."/>
            <person name="Segarra C."/>
            <person name="Singh R.S."/>
            <person name="Sirot L."/>
            <person name="Sirota M."/>
            <person name="Sisneros N.B."/>
            <person name="Smith C.D."/>
            <person name="Smith T.F."/>
            <person name="Spieth J."/>
            <person name="Stage D.E."/>
            <person name="Stark A."/>
            <person name="Stephan W."/>
            <person name="Strausberg R.L."/>
            <person name="Strempel S."/>
            <person name="Sturgill D."/>
            <person name="Sutton G."/>
            <person name="Sutton G.G."/>
            <person name="Tao W."/>
            <person name="Teichmann S."/>
            <person name="Tobari Y.N."/>
            <person name="Tomimura Y."/>
            <person name="Tsolas J.M."/>
            <person name="Valente V.L."/>
            <person name="Venter E."/>
            <person name="Venter J.C."/>
            <person name="Vicario S."/>
            <person name="Vieira F.G."/>
            <person name="Vilella A.J."/>
            <person name="Villasante A."/>
            <person name="Walenz B."/>
            <person name="Wang J."/>
            <person name="Wasserman M."/>
            <person name="Watts T."/>
            <person name="Wilson D."/>
            <person name="Wilson R.K."/>
            <person name="Wing R.A."/>
            <person name="Wolfner M.F."/>
            <person name="Wong A."/>
            <person name="Wong G.K."/>
            <person name="Wu C.I."/>
            <person name="Wu G."/>
            <person name="Yamamoto D."/>
            <person name="Yang H.P."/>
            <person name="Yang S.P."/>
            <person name="Yorke J.A."/>
            <person name="Yoshida K."/>
            <person name="Zdobnov E."/>
            <person name="Zhang P."/>
            <person name="Zhang Y."/>
            <person name="Zimin A.V."/>
            <person name="Baldwin J."/>
            <person name="Abdouelleil A."/>
            <person name="Abdulkadir J."/>
            <person name="Abebe A."/>
            <person name="Abera B."/>
            <person name="Abreu J."/>
            <person name="Acer S.C."/>
            <person name="Aftuck L."/>
            <person name="Alexander A."/>
            <person name="An P."/>
            <person name="Anderson E."/>
            <person name="Anderson S."/>
            <person name="Arachi H."/>
            <person name="Azer M."/>
            <person name="Bachantsang P."/>
            <person name="Barry A."/>
            <person name="Bayul T."/>
            <person name="Berlin A."/>
            <person name="Bessette D."/>
            <person name="Bloom T."/>
            <person name="Blye J."/>
            <person name="Boguslavskiy L."/>
            <person name="Bonnet C."/>
            <person name="Boukhgalter B."/>
            <person name="Bourzgui I."/>
            <person name="Brown A."/>
            <person name="Cahill P."/>
            <person name="Channer S."/>
            <person name="Cheshatsang Y."/>
            <person name="Chuda L."/>
            <person name="Citroen M."/>
            <person name="Collymore A."/>
            <person name="Cooke P."/>
            <person name="Costello M."/>
            <person name="D'Aco K."/>
            <person name="Daza R."/>
            <person name="De Haan G."/>
            <person name="DeGray S."/>
            <person name="DeMaso C."/>
            <person name="Dhargay N."/>
            <person name="Dooley K."/>
            <person name="Dooley E."/>
            <person name="Doricent M."/>
            <person name="Dorje P."/>
            <person name="Dorjee K."/>
            <person name="Dupes A."/>
            <person name="Elong R."/>
            <person name="Falk J."/>
            <person name="Farina A."/>
            <person name="Faro S."/>
            <person name="Ferguson D."/>
            <person name="Fisher S."/>
            <person name="Foley C.D."/>
            <person name="Franke A."/>
            <person name="Friedrich D."/>
            <person name="Gadbois L."/>
            <person name="Gearin G."/>
            <person name="Gearin C.R."/>
            <person name="Giannoukos G."/>
            <person name="Goode T."/>
            <person name="Graham J."/>
            <person name="Grandbois E."/>
            <person name="Grewal S."/>
            <person name="Gyaltsen K."/>
            <person name="Hafez N."/>
            <person name="Hagos B."/>
            <person name="Hall J."/>
            <person name="Henson C."/>
            <person name="Hollinger A."/>
            <person name="Honan T."/>
            <person name="Huard M.D."/>
            <person name="Hughes L."/>
            <person name="Hurhula B."/>
            <person name="Husby M.E."/>
            <person name="Kamat A."/>
            <person name="Kanga B."/>
            <person name="Kashin S."/>
            <person name="Khazanovich D."/>
            <person name="Kisner P."/>
            <person name="Lance K."/>
            <person name="Lara M."/>
            <person name="Lee W."/>
            <person name="Lennon N."/>
            <person name="Letendre F."/>
            <person name="LeVine R."/>
            <person name="Lipovsky A."/>
            <person name="Liu X."/>
            <person name="Liu J."/>
            <person name="Liu S."/>
            <person name="Lokyitsang T."/>
            <person name="Lokyitsang Y."/>
            <person name="Lubonja R."/>
            <person name="Lui A."/>
            <person name="MacDonald P."/>
            <person name="Magnisalis V."/>
            <person name="Maru K."/>
            <person name="Matthews C."/>
            <person name="McCusker W."/>
            <person name="McDonough S."/>
            <person name="Mehta T."/>
            <person name="Meldrim J."/>
            <person name="Meneus L."/>
            <person name="Mihai O."/>
            <person name="Mihalev A."/>
            <person name="Mihova T."/>
            <person name="Mittelman R."/>
            <person name="Mlenga V."/>
            <person name="Montmayeur A."/>
            <person name="Mulrain L."/>
            <person name="Navidi A."/>
            <person name="Naylor J."/>
            <person name="Negash T."/>
            <person name="Nguyen T."/>
            <person name="Nguyen N."/>
            <person name="Nicol R."/>
            <person name="Norbu C."/>
            <person name="Norbu N."/>
            <person name="Novod N."/>
            <person name="O'Neill B."/>
            <person name="Osman S."/>
            <person name="Markiewicz E."/>
            <person name="Oyono O.L."/>
            <person name="Patti C."/>
            <person name="Phunkhang P."/>
            <person name="Pierre F."/>
            <person name="Priest M."/>
            <person name="Raghuraman S."/>
            <person name="Rege F."/>
            <person name="Reyes R."/>
            <person name="Rise C."/>
            <person name="Rogov P."/>
            <person name="Ross K."/>
            <person name="Ryan E."/>
            <person name="Settipalli S."/>
            <person name="Shea T."/>
            <person name="Sherpa N."/>
            <person name="Shi L."/>
            <person name="Shih D."/>
            <person name="Sparrow T."/>
            <person name="Spaulding J."/>
            <person name="Stalker J."/>
            <person name="Stange-Thomann N."/>
            <person name="Stavropoulos S."/>
            <person name="Stone C."/>
            <person name="Strader C."/>
            <person name="Tesfaye S."/>
            <person name="Thomson T."/>
            <person name="Thoulutsang Y."/>
            <person name="Thoulutsang D."/>
            <person name="Topham K."/>
            <person name="Topping I."/>
            <person name="Tsamla T."/>
            <person name="Vassiliev H."/>
            <person name="Vo A."/>
            <person name="Wangchuk T."/>
            <person name="Wangdi T."/>
            <person name="Weiand M."/>
            <person name="Wilkinson J."/>
            <person name="Wilson A."/>
            <person name="Yadav S."/>
            <person name="Young G."/>
            <person name="Yu Q."/>
            <person name="Zembek L."/>
            <person name="Zhong D."/>
            <person name="Zimmer A."/>
            <person name="Zwirko Z."/>
            <person name="Jaffe D.B."/>
            <person name="Alvarez P."/>
            <person name="Brockman W."/>
            <person name="Butler J."/>
            <person name="Chin C."/>
            <person name="Gnerre S."/>
            <person name="Grabherr M."/>
            <person name="Kleber M."/>
            <person name="Mauceli E."/>
            <person name="MacCallum I."/>
        </authorList>
    </citation>
    <scope>NUCLEOTIDE SEQUENCE [LARGE SCALE GENOMIC DNA]</scope>
    <source>
        <strain evidence="3">Tucson 15010-1051.87</strain>
    </source>
</reference>
<name>B4M997_DROVI</name>
<dbReference type="AlphaFoldDB" id="B4M997"/>
<dbReference type="InParanoid" id="B4M997"/>
<dbReference type="eggNOG" id="ENOG502TAVN">
    <property type="taxonomic scope" value="Eukaryota"/>
</dbReference>
<dbReference type="EMBL" id="CH940654">
    <property type="protein sequence ID" value="EDW57773.1"/>
    <property type="molecule type" value="Genomic_DNA"/>
</dbReference>
<dbReference type="Proteomes" id="UP000008792">
    <property type="component" value="Unassembled WGS sequence"/>
</dbReference>
<dbReference type="OrthoDB" id="8061986at2759"/>
<dbReference type="OMA" id="YVHKKFA"/>
<dbReference type="KEGG" id="dvi:6634359"/>
<dbReference type="PhylomeDB" id="B4M997"/>
<evidence type="ECO:0000313" key="3">
    <source>
        <dbReference type="Proteomes" id="UP000008792"/>
    </source>
</evidence>
<feature type="compositionally biased region" description="Polar residues" evidence="1">
    <location>
        <begin position="72"/>
        <end position="96"/>
    </location>
</feature>
<sequence>MQHSQNMETVINSSSYVHKKFAAHKRKRDVDQILDQNKENMTLDTPPCKRRQMKGFFRPWLDNELNIEATASSNKTSDASNQKLSGVASTPASTYHANMVRRCQTPHQRSSKEQRRRDRNTLACLLSRRAKQAQDAHLAQQYEQYRAQQTAIMEQQVRFSLYYRQLLQQAVFQRGVTAAGLQLPHQQQQFLQQMALSQQLLIFGSQH</sequence>
<dbReference type="HOGENOM" id="CLU_095450_0_0_1"/>
<protein>
    <recommendedName>
        <fullName evidence="4">Protein Mabiki</fullName>
    </recommendedName>
</protein>
<dbReference type="STRING" id="7244.B4M997"/>
<gene>
    <name evidence="2" type="primary">Dvir\GJ17956</name>
    <name evidence="2" type="ORF">Dvir_GJ17956</name>
</gene>
<organism evidence="2 3">
    <name type="scientific">Drosophila virilis</name>
    <name type="common">Fruit fly</name>
    <dbReference type="NCBI Taxonomy" id="7244"/>
    <lineage>
        <taxon>Eukaryota</taxon>
        <taxon>Metazoa</taxon>
        <taxon>Ecdysozoa</taxon>
        <taxon>Arthropoda</taxon>
        <taxon>Hexapoda</taxon>
        <taxon>Insecta</taxon>
        <taxon>Pterygota</taxon>
        <taxon>Neoptera</taxon>
        <taxon>Endopterygota</taxon>
        <taxon>Diptera</taxon>
        <taxon>Brachycera</taxon>
        <taxon>Muscomorpha</taxon>
        <taxon>Ephydroidea</taxon>
        <taxon>Drosophilidae</taxon>
        <taxon>Drosophila</taxon>
    </lineage>
</organism>
<proteinExistence type="predicted"/>
<keyword evidence="3" id="KW-1185">Reference proteome</keyword>
<evidence type="ECO:0000313" key="2">
    <source>
        <dbReference type="EMBL" id="EDW57773.1"/>
    </source>
</evidence>
<accession>B4M997</accession>
<feature type="region of interest" description="Disordered" evidence="1">
    <location>
        <begin position="72"/>
        <end position="118"/>
    </location>
</feature>